<proteinExistence type="predicted"/>
<organism evidence="1 2">
    <name type="scientific">Streptosporangium fragile</name>
    <dbReference type="NCBI Taxonomy" id="46186"/>
    <lineage>
        <taxon>Bacteria</taxon>
        <taxon>Bacillati</taxon>
        <taxon>Actinomycetota</taxon>
        <taxon>Actinomycetes</taxon>
        <taxon>Streptosporangiales</taxon>
        <taxon>Streptosporangiaceae</taxon>
        <taxon>Streptosporangium</taxon>
    </lineage>
</organism>
<dbReference type="RefSeq" id="WP_344970475.1">
    <property type="nucleotide sequence ID" value="NZ_BAAAVI010000013.1"/>
</dbReference>
<dbReference type="EMBL" id="BAAAVI010000013">
    <property type="protein sequence ID" value="GAA2864371.1"/>
    <property type="molecule type" value="Genomic_DNA"/>
</dbReference>
<keyword evidence="2" id="KW-1185">Reference proteome</keyword>
<accession>A0ABP6IB11</accession>
<protein>
    <submittedName>
        <fullName evidence="1">Ester cyclase</fullName>
    </submittedName>
</protein>
<dbReference type="PANTHER" id="PTHR38436:SF1">
    <property type="entry name" value="ESTER CYCLASE"/>
    <property type="match status" value="1"/>
</dbReference>
<dbReference type="Proteomes" id="UP001500831">
    <property type="component" value="Unassembled WGS sequence"/>
</dbReference>
<dbReference type="InterPro" id="IPR009959">
    <property type="entry name" value="Cyclase_SnoaL-like"/>
</dbReference>
<dbReference type="InterPro" id="IPR032710">
    <property type="entry name" value="NTF2-like_dom_sf"/>
</dbReference>
<dbReference type="Gene3D" id="3.10.450.50">
    <property type="match status" value="1"/>
</dbReference>
<sequence>MSSPHKTAARTAFEVWSSGDLDRLDEFVAVDVVHHDPYDPHGAQGLAGMKRSITRHRGTYPDLVFAIEDQVAEGDRVATRWTATMTHDGRQVTLTGVTLDRFANGKIVEAWRVMDMLGFRRQVAGVVGETG</sequence>
<dbReference type="Pfam" id="PF07366">
    <property type="entry name" value="SnoaL"/>
    <property type="match status" value="1"/>
</dbReference>
<gene>
    <name evidence="1" type="ORF">GCM10010517_23570</name>
</gene>
<dbReference type="PANTHER" id="PTHR38436">
    <property type="entry name" value="POLYKETIDE CYCLASE SNOAL-LIKE DOMAIN"/>
    <property type="match status" value="1"/>
</dbReference>
<reference evidence="2" key="1">
    <citation type="journal article" date="2019" name="Int. J. Syst. Evol. Microbiol.">
        <title>The Global Catalogue of Microorganisms (GCM) 10K type strain sequencing project: providing services to taxonomists for standard genome sequencing and annotation.</title>
        <authorList>
            <consortium name="The Broad Institute Genomics Platform"/>
            <consortium name="The Broad Institute Genome Sequencing Center for Infectious Disease"/>
            <person name="Wu L."/>
            <person name="Ma J."/>
        </authorList>
    </citation>
    <scope>NUCLEOTIDE SEQUENCE [LARGE SCALE GENOMIC DNA]</scope>
    <source>
        <strain evidence="2">JCM 6242</strain>
    </source>
</reference>
<comment type="caution">
    <text evidence="1">The sequence shown here is derived from an EMBL/GenBank/DDBJ whole genome shotgun (WGS) entry which is preliminary data.</text>
</comment>
<dbReference type="SUPFAM" id="SSF54427">
    <property type="entry name" value="NTF2-like"/>
    <property type="match status" value="1"/>
</dbReference>
<evidence type="ECO:0000313" key="2">
    <source>
        <dbReference type="Proteomes" id="UP001500831"/>
    </source>
</evidence>
<evidence type="ECO:0000313" key="1">
    <source>
        <dbReference type="EMBL" id="GAA2864371.1"/>
    </source>
</evidence>
<name>A0ABP6IB11_9ACTN</name>